<dbReference type="Gene3D" id="4.10.280.10">
    <property type="entry name" value="Helix-loop-helix DNA-binding domain"/>
    <property type="match status" value="1"/>
</dbReference>
<dbReference type="WBParaSite" id="EEL_0000836801-mRNA-1">
    <property type="protein sequence ID" value="EEL_0000836801-mRNA-1"/>
    <property type="gene ID" value="EEL_0000836801"/>
</dbReference>
<dbReference type="STRING" id="1147741.A0A0R3S141"/>
<evidence type="ECO:0000313" key="2">
    <source>
        <dbReference type="Proteomes" id="UP000050640"/>
    </source>
</evidence>
<dbReference type="PROSITE" id="PS50888">
    <property type="entry name" value="BHLH"/>
    <property type="match status" value="1"/>
</dbReference>
<dbReference type="SMART" id="SM00353">
    <property type="entry name" value="HLH"/>
    <property type="match status" value="1"/>
</dbReference>
<accession>A0A0R3S141</accession>
<organism evidence="2 3">
    <name type="scientific">Elaeophora elaphi</name>
    <dbReference type="NCBI Taxonomy" id="1147741"/>
    <lineage>
        <taxon>Eukaryota</taxon>
        <taxon>Metazoa</taxon>
        <taxon>Ecdysozoa</taxon>
        <taxon>Nematoda</taxon>
        <taxon>Chromadorea</taxon>
        <taxon>Rhabditida</taxon>
        <taxon>Spirurina</taxon>
        <taxon>Spiruromorpha</taxon>
        <taxon>Filarioidea</taxon>
        <taxon>Onchocercidae</taxon>
        <taxon>Elaeophora</taxon>
    </lineage>
</organism>
<proteinExistence type="predicted"/>
<dbReference type="Proteomes" id="UP000050640">
    <property type="component" value="Unplaced"/>
</dbReference>
<feature type="domain" description="BHLH" evidence="1">
    <location>
        <begin position="31"/>
        <end position="83"/>
    </location>
</feature>
<evidence type="ECO:0000259" key="1">
    <source>
        <dbReference type="PROSITE" id="PS50888"/>
    </source>
</evidence>
<dbReference type="GO" id="GO:0000981">
    <property type="term" value="F:DNA-binding transcription factor activity, RNA polymerase II-specific"/>
    <property type="evidence" value="ECO:0007669"/>
    <property type="project" value="TreeGrafter"/>
</dbReference>
<dbReference type="PANTHER" id="PTHR23349:SF97">
    <property type="entry name" value="BHLH DOMAIN-CONTAINING PROTEIN"/>
    <property type="match status" value="1"/>
</dbReference>
<dbReference type="GO" id="GO:0046983">
    <property type="term" value="F:protein dimerization activity"/>
    <property type="evidence" value="ECO:0007669"/>
    <property type="project" value="InterPro"/>
</dbReference>
<dbReference type="GO" id="GO:0032502">
    <property type="term" value="P:developmental process"/>
    <property type="evidence" value="ECO:0007669"/>
    <property type="project" value="TreeGrafter"/>
</dbReference>
<dbReference type="GO" id="GO:0000977">
    <property type="term" value="F:RNA polymerase II transcription regulatory region sequence-specific DNA binding"/>
    <property type="evidence" value="ECO:0007669"/>
    <property type="project" value="TreeGrafter"/>
</dbReference>
<name>A0A0R3S141_9BILA</name>
<dbReference type="AlphaFoldDB" id="A0A0R3S141"/>
<protein>
    <submittedName>
        <fullName evidence="3">BHLH domain-containing protein</fullName>
    </submittedName>
</protein>
<dbReference type="InterPro" id="IPR050283">
    <property type="entry name" value="E-box_TF_Regulators"/>
</dbReference>
<reference evidence="3" key="1">
    <citation type="submission" date="2017-02" db="UniProtKB">
        <authorList>
            <consortium name="WormBaseParasite"/>
        </authorList>
    </citation>
    <scope>IDENTIFICATION</scope>
</reference>
<sequence length="137" mass="15943">MKLELTAQQIEVQFGSQGDESEENEQMDWFVDRRAANFRERRRMCSINVAFMKLRRYIPTFPYEKRLSKIDTLNLAIAYISLLENLLNSDHQSMHAYLKEALVMARSGNPQAPPWSTSGLLTFLFKYFSTVPMKKGV</sequence>
<keyword evidence="2" id="KW-1185">Reference proteome</keyword>
<dbReference type="SUPFAM" id="SSF47459">
    <property type="entry name" value="HLH, helix-loop-helix DNA-binding domain"/>
    <property type="match status" value="1"/>
</dbReference>
<dbReference type="PANTHER" id="PTHR23349">
    <property type="entry name" value="BASIC HELIX-LOOP-HELIX TRANSCRIPTION FACTOR, TWIST"/>
    <property type="match status" value="1"/>
</dbReference>
<dbReference type="InterPro" id="IPR036638">
    <property type="entry name" value="HLH_DNA-bd_sf"/>
</dbReference>
<dbReference type="Pfam" id="PF00010">
    <property type="entry name" value="HLH"/>
    <property type="match status" value="1"/>
</dbReference>
<dbReference type="InterPro" id="IPR011598">
    <property type="entry name" value="bHLH_dom"/>
</dbReference>
<evidence type="ECO:0000313" key="3">
    <source>
        <dbReference type="WBParaSite" id="EEL_0000836801-mRNA-1"/>
    </source>
</evidence>